<dbReference type="FunFam" id="3.30.160.60:FF:000100">
    <property type="entry name" value="Zinc finger 45-like"/>
    <property type="match status" value="1"/>
</dbReference>
<keyword evidence="6" id="KW-0805">Transcription regulation</keyword>
<dbReference type="Gene3D" id="3.30.160.60">
    <property type="entry name" value="Classic Zinc Finger"/>
    <property type="match status" value="3"/>
</dbReference>
<dbReference type="GeneID" id="111125623"/>
<dbReference type="PROSITE" id="PS00028">
    <property type="entry name" value="ZINC_FINGER_C2H2_1"/>
    <property type="match status" value="4"/>
</dbReference>
<dbReference type="Proteomes" id="UP000694844">
    <property type="component" value="Chromosome 1"/>
</dbReference>
<dbReference type="InterPro" id="IPR013087">
    <property type="entry name" value="Znf_C2H2_type"/>
</dbReference>
<dbReference type="InterPro" id="IPR036236">
    <property type="entry name" value="Znf_C2H2_sf"/>
</dbReference>
<evidence type="ECO:0000256" key="7">
    <source>
        <dbReference type="ARBA" id="ARBA00023163"/>
    </source>
</evidence>
<dbReference type="PROSITE" id="PS50157">
    <property type="entry name" value="ZINC_FINGER_C2H2_2"/>
    <property type="match status" value="4"/>
</dbReference>
<dbReference type="GO" id="GO:0008270">
    <property type="term" value="F:zinc ion binding"/>
    <property type="evidence" value="ECO:0007669"/>
    <property type="project" value="UniProtKB-KW"/>
</dbReference>
<feature type="compositionally biased region" description="Low complexity" evidence="10">
    <location>
        <begin position="343"/>
        <end position="352"/>
    </location>
</feature>
<reference evidence="12" key="1">
    <citation type="submission" date="2024-06" db="UniProtKB">
        <authorList>
            <consortium name="RefSeq"/>
        </authorList>
    </citation>
    <scope>NUCLEOTIDE SEQUENCE [LARGE SCALE GENOMIC DNA]</scope>
</reference>
<feature type="compositionally biased region" description="Basic and acidic residues" evidence="10">
    <location>
        <begin position="383"/>
        <end position="402"/>
    </location>
</feature>
<evidence type="ECO:0000256" key="8">
    <source>
        <dbReference type="ARBA" id="ARBA00023242"/>
    </source>
</evidence>
<comment type="subcellular location">
    <subcellularLocation>
        <location evidence="1">Nucleus</location>
    </subcellularLocation>
</comment>
<keyword evidence="5" id="KW-0862">Zinc</keyword>
<evidence type="ECO:0000256" key="2">
    <source>
        <dbReference type="ARBA" id="ARBA00022723"/>
    </source>
</evidence>
<dbReference type="AlphaFoldDB" id="A0A8B8DCQ4"/>
<evidence type="ECO:0000256" key="10">
    <source>
        <dbReference type="SAM" id="MobiDB-lite"/>
    </source>
</evidence>
<keyword evidence="2" id="KW-0479">Metal-binding</keyword>
<organism evidence="12 13">
    <name type="scientific">Crassostrea virginica</name>
    <name type="common">Eastern oyster</name>
    <dbReference type="NCBI Taxonomy" id="6565"/>
    <lineage>
        <taxon>Eukaryota</taxon>
        <taxon>Metazoa</taxon>
        <taxon>Spiralia</taxon>
        <taxon>Lophotrochozoa</taxon>
        <taxon>Mollusca</taxon>
        <taxon>Bivalvia</taxon>
        <taxon>Autobranchia</taxon>
        <taxon>Pteriomorphia</taxon>
        <taxon>Ostreida</taxon>
        <taxon>Ostreoidea</taxon>
        <taxon>Ostreidae</taxon>
        <taxon>Crassostrea</taxon>
    </lineage>
</organism>
<accession>A0A8B8DCQ4</accession>
<dbReference type="OrthoDB" id="6160319at2759"/>
<evidence type="ECO:0000256" key="5">
    <source>
        <dbReference type="ARBA" id="ARBA00022833"/>
    </source>
</evidence>
<feature type="region of interest" description="Disordered" evidence="10">
    <location>
        <begin position="265"/>
        <end position="447"/>
    </location>
</feature>
<evidence type="ECO:0000256" key="1">
    <source>
        <dbReference type="ARBA" id="ARBA00004123"/>
    </source>
</evidence>
<name>A0A8B8DCQ4_CRAVI</name>
<keyword evidence="3" id="KW-0677">Repeat</keyword>
<keyword evidence="12" id="KW-1185">Reference proteome</keyword>
<evidence type="ECO:0000256" key="3">
    <source>
        <dbReference type="ARBA" id="ARBA00022737"/>
    </source>
</evidence>
<proteinExistence type="predicted"/>
<evidence type="ECO:0000256" key="6">
    <source>
        <dbReference type="ARBA" id="ARBA00023015"/>
    </source>
</evidence>
<feature type="compositionally biased region" description="Acidic residues" evidence="10">
    <location>
        <begin position="363"/>
        <end position="373"/>
    </location>
</feature>
<evidence type="ECO:0000256" key="4">
    <source>
        <dbReference type="ARBA" id="ARBA00022771"/>
    </source>
</evidence>
<dbReference type="PANTHER" id="PTHR24399">
    <property type="entry name" value="ZINC FINGER AND BTB DOMAIN-CONTAINING"/>
    <property type="match status" value="1"/>
</dbReference>
<evidence type="ECO:0000313" key="12">
    <source>
        <dbReference type="Proteomes" id="UP000694844"/>
    </source>
</evidence>
<gene>
    <name evidence="13" type="primary">LOC111125623</name>
</gene>
<dbReference type="KEGG" id="cvn:111125623"/>
<dbReference type="GO" id="GO:0000978">
    <property type="term" value="F:RNA polymerase II cis-regulatory region sequence-specific DNA binding"/>
    <property type="evidence" value="ECO:0007669"/>
    <property type="project" value="TreeGrafter"/>
</dbReference>
<dbReference type="SMART" id="SM00355">
    <property type="entry name" value="ZnF_C2H2"/>
    <property type="match status" value="6"/>
</dbReference>
<feature type="compositionally biased region" description="Polar residues" evidence="10">
    <location>
        <begin position="280"/>
        <end position="290"/>
    </location>
</feature>
<keyword evidence="8" id="KW-0539">Nucleus</keyword>
<dbReference type="RefSeq" id="XP_022325314.1">
    <property type="nucleotide sequence ID" value="XM_022469606.1"/>
</dbReference>
<evidence type="ECO:0000256" key="9">
    <source>
        <dbReference type="PROSITE-ProRule" id="PRU00042"/>
    </source>
</evidence>
<dbReference type="PANTHER" id="PTHR24399:SF70">
    <property type="entry name" value="C2H2-TYPE DOMAIN-CONTAINING PROTEIN"/>
    <property type="match status" value="1"/>
</dbReference>
<dbReference type="SUPFAM" id="SSF57667">
    <property type="entry name" value="beta-beta-alpha zinc fingers"/>
    <property type="match status" value="2"/>
</dbReference>
<keyword evidence="7" id="KW-0804">Transcription</keyword>
<dbReference type="GO" id="GO:0005654">
    <property type="term" value="C:nucleoplasm"/>
    <property type="evidence" value="ECO:0007669"/>
    <property type="project" value="TreeGrafter"/>
</dbReference>
<dbReference type="Pfam" id="PF00096">
    <property type="entry name" value="zf-C2H2"/>
    <property type="match status" value="3"/>
</dbReference>
<feature type="domain" description="C2H2-type" evidence="11">
    <location>
        <begin position="620"/>
        <end position="648"/>
    </location>
</feature>
<evidence type="ECO:0000313" key="13">
    <source>
        <dbReference type="RefSeq" id="XP_022325314.1"/>
    </source>
</evidence>
<sequence length="657" mass="74546">MKKMEPLTPARCECFCISVDLVKGNTIISGTELGKQFVLTDLCKSVGVNIFVAFLNFCRENVGKEKKATTVAPITIPTTLPVTPITISSTVAPITQATTVVPITQVSTITPITMPLTVAPITQATTVTPKTKDIQIIFPVKLAPASTNHLKTNTQMGKVERLKRSLCSSLVSNTVQNCDNFTINTCSLKQEENSASGDKQFTTVVKLEKAELAVNTDHKEADLGNKLLPSELDQNVKKNNVTMMEQEEDVSIENNETILIKMEPEWEDQERGKGVHGEVTQDSSHGSCTKNVEEEALKAPESDTCTENENVLLEPSKNTTESNEDLEKSSKNTTENDEDFWESSSTCSTSSSKSRKDVWEPSENTDESDEDFWESSKSSCSTKSDEDLWEPLREITRDERLLVKPSNSQPDKIEESAETQEAGDNGTKNSIYKMPRPGRLRSSHRRENTLLKLKKARGEENDEKMPREREGLMQTEFKCHCGESFKSRKEFVKHDRQYHKATMKMCEHCGEFIKQWRYDEHTRKHLPKDQIPRNYHCTICGLSYINEIGLKSHVEVVHNGKRLKCQECNKEFCRKPALKRHQLSKHMNMLNHTCMYCGKKFVSNNCMQKHMRVHTGEKPYECEYCGEKFNHNVSRKNHIRKAHPGKEIKNPAKGFSR</sequence>
<reference evidence="13" key="2">
    <citation type="submission" date="2025-08" db="UniProtKB">
        <authorList>
            <consortium name="RefSeq"/>
        </authorList>
    </citation>
    <scope>IDENTIFICATION</scope>
    <source>
        <tissue evidence="13">Whole sample</tissue>
    </source>
</reference>
<protein>
    <submittedName>
        <fullName evidence="13">Zinc finger protein 37-like isoform X1</fullName>
    </submittedName>
</protein>
<dbReference type="GO" id="GO:0001227">
    <property type="term" value="F:DNA-binding transcription repressor activity, RNA polymerase II-specific"/>
    <property type="evidence" value="ECO:0007669"/>
    <property type="project" value="TreeGrafter"/>
</dbReference>
<feature type="domain" description="C2H2-type" evidence="11">
    <location>
        <begin position="535"/>
        <end position="563"/>
    </location>
</feature>
<evidence type="ECO:0000259" key="11">
    <source>
        <dbReference type="PROSITE" id="PS50157"/>
    </source>
</evidence>
<feature type="compositionally biased region" description="Basic and acidic residues" evidence="10">
    <location>
        <begin position="291"/>
        <end position="301"/>
    </location>
</feature>
<keyword evidence="4 9" id="KW-0863">Zinc-finger</keyword>
<feature type="domain" description="C2H2-type" evidence="11">
    <location>
        <begin position="563"/>
        <end position="586"/>
    </location>
</feature>
<feature type="domain" description="C2H2-type" evidence="11">
    <location>
        <begin position="592"/>
        <end position="619"/>
    </location>
</feature>